<dbReference type="RefSeq" id="WP_149287001.1">
    <property type="nucleotide sequence ID" value="NZ_CP038437.2"/>
</dbReference>
<evidence type="ECO:0000256" key="1">
    <source>
        <dbReference type="SAM" id="Phobius"/>
    </source>
</evidence>
<dbReference type="InterPro" id="IPR045584">
    <property type="entry name" value="Pilin-like"/>
</dbReference>
<reference evidence="2" key="1">
    <citation type="submission" date="2021-02" db="EMBL/GenBank/DDBJ databases">
        <title>Strain Y2R2, a novel species of the genus Halomonas.</title>
        <authorList>
            <person name="Huang H."/>
        </authorList>
    </citation>
    <scope>NUCLEOTIDE SEQUENCE</scope>
    <source>
        <strain evidence="2">Y2R2</strain>
    </source>
</reference>
<evidence type="ECO:0000313" key="2">
    <source>
        <dbReference type="EMBL" id="QEM83882.1"/>
    </source>
</evidence>
<proteinExistence type="predicted"/>
<dbReference type="GO" id="GO:0043683">
    <property type="term" value="P:type IV pilus assembly"/>
    <property type="evidence" value="ECO:0007669"/>
    <property type="project" value="InterPro"/>
</dbReference>
<dbReference type="Gene3D" id="3.30.700.10">
    <property type="entry name" value="Glycoprotein, Type 4 Pilin"/>
    <property type="match status" value="1"/>
</dbReference>
<dbReference type="NCBIfam" id="TIGR02532">
    <property type="entry name" value="IV_pilin_GFxxxE"/>
    <property type="match status" value="1"/>
</dbReference>
<dbReference type="InterPro" id="IPR031982">
    <property type="entry name" value="PilE-like"/>
</dbReference>
<keyword evidence="1" id="KW-0472">Membrane</keyword>
<dbReference type="SUPFAM" id="SSF54523">
    <property type="entry name" value="Pili subunits"/>
    <property type="match status" value="1"/>
</dbReference>
<keyword evidence="1" id="KW-1133">Transmembrane helix</keyword>
<dbReference type="Proteomes" id="UP000324285">
    <property type="component" value="Chromosome"/>
</dbReference>
<keyword evidence="1" id="KW-0812">Transmembrane</keyword>
<sequence length="133" mass="14499">MVSIRHMLSSSREEGVTLLELLVVLAITGLLSAIAVPIYRDYLKAARVADGRVALSDAAARLERCYTRAFSYHHASCGEVSGHSPQGYYQVSMKSEAGRYHLTAKALDKSEVSAPCATLVLQQDGKRGPNECW</sequence>
<dbReference type="OrthoDB" id="5296638at2"/>
<dbReference type="AlphaFoldDB" id="A0A5C1NJI0"/>
<gene>
    <name evidence="2" type="ORF">E4T21_02535</name>
</gene>
<protein>
    <submittedName>
        <fullName evidence="2">Prepilin-type N-terminal cleavage/methylation domain-containing protein</fullName>
    </submittedName>
</protein>
<dbReference type="KEGG" id="hbh:E4T21_02535"/>
<organism evidence="2 3">
    <name type="scientific">Halomonas binhaiensis</name>
    <dbReference type="NCBI Taxonomy" id="2562282"/>
    <lineage>
        <taxon>Bacteria</taxon>
        <taxon>Pseudomonadati</taxon>
        <taxon>Pseudomonadota</taxon>
        <taxon>Gammaproteobacteria</taxon>
        <taxon>Oceanospirillales</taxon>
        <taxon>Halomonadaceae</taxon>
        <taxon>Halomonas</taxon>
    </lineage>
</organism>
<keyword evidence="3" id="KW-1185">Reference proteome</keyword>
<dbReference type="Pfam" id="PF16732">
    <property type="entry name" value="ComP_DUS"/>
    <property type="match status" value="1"/>
</dbReference>
<dbReference type="EMBL" id="CP038437">
    <property type="protein sequence ID" value="QEM83882.1"/>
    <property type="molecule type" value="Genomic_DNA"/>
</dbReference>
<evidence type="ECO:0000313" key="3">
    <source>
        <dbReference type="Proteomes" id="UP000324285"/>
    </source>
</evidence>
<accession>A0A5C1NJI0</accession>
<dbReference type="InterPro" id="IPR012902">
    <property type="entry name" value="N_methyl_site"/>
</dbReference>
<feature type="transmembrane region" description="Helical" evidence="1">
    <location>
        <begin position="16"/>
        <end position="39"/>
    </location>
</feature>
<dbReference type="PROSITE" id="PS00409">
    <property type="entry name" value="PROKAR_NTER_METHYL"/>
    <property type="match status" value="1"/>
</dbReference>
<dbReference type="Pfam" id="PF07963">
    <property type="entry name" value="N_methyl"/>
    <property type="match status" value="1"/>
</dbReference>
<name>A0A5C1NJI0_9GAMM</name>